<dbReference type="OrthoDB" id="5324692at2759"/>
<comment type="caution">
    <text evidence="2">The sequence shown here is derived from an EMBL/GenBank/DDBJ whole genome shotgun (WGS) entry which is preliminary data.</text>
</comment>
<proteinExistence type="predicted"/>
<evidence type="ECO:0000256" key="1">
    <source>
        <dbReference type="SAM" id="MobiDB-lite"/>
    </source>
</evidence>
<sequence>MPQHMRSRPRWPPPPSVEDEVDSLARELDGLSELGGNPDAEGVIFKGTVDQYPILVPLDACSCTHSAKVSRDDAPFCSTSLGLEPSYSSDHASLSTSPVASSRRSTVAERLEEKLRRRRALRELQASGQDTESSLVAAAKSLAVTSSDTLMVGPAKPIVLPRMSLNIALPKSAPQSPTVRPRYNMETNDGGTSRSTGRSTPLARMASPQLPTQRKGQSPSRPSSEVHRISTQTDTKRTVTFTDQPTPKPLPYPSEPSLTPTHDT</sequence>
<dbReference type="Proteomes" id="UP000266188">
    <property type="component" value="Unassembled WGS sequence"/>
</dbReference>
<feature type="compositionally biased region" description="Polar residues" evidence="1">
    <location>
        <begin position="185"/>
        <end position="199"/>
    </location>
</feature>
<dbReference type="STRING" id="2070753.A0A3A2Z3W6"/>
<feature type="region of interest" description="Disordered" evidence="1">
    <location>
        <begin position="1"/>
        <end position="22"/>
    </location>
</feature>
<reference evidence="3" key="1">
    <citation type="submission" date="2017-02" db="EMBL/GenBank/DDBJ databases">
        <authorList>
            <person name="Tafer H."/>
            <person name="Lopandic K."/>
        </authorList>
    </citation>
    <scope>NUCLEOTIDE SEQUENCE [LARGE SCALE GENOMIC DNA]</scope>
    <source>
        <strain evidence="3">CBS 366.77</strain>
    </source>
</reference>
<evidence type="ECO:0000313" key="3">
    <source>
        <dbReference type="Proteomes" id="UP000266188"/>
    </source>
</evidence>
<keyword evidence="3" id="KW-1185">Reference proteome</keyword>
<dbReference type="AlphaFoldDB" id="A0A3A2Z3W6"/>
<name>A0A3A2Z3W6_9EURO</name>
<feature type="compositionally biased region" description="Polar residues" evidence="1">
    <location>
        <begin position="209"/>
        <end position="245"/>
    </location>
</feature>
<dbReference type="EMBL" id="MVGC01000958">
    <property type="protein sequence ID" value="RJE17440.1"/>
    <property type="molecule type" value="Genomic_DNA"/>
</dbReference>
<organism evidence="2 3">
    <name type="scientific">Aspergillus sclerotialis</name>
    <dbReference type="NCBI Taxonomy" id="2070753"/>
    <lineage>
        <taxon>Eukaryota</taxon>
        <taxon>Fungi</taxon>
        <taxon>Dikarya</taxon>
        <taxon>Ascomycota</taxon>
        <taxon>Pezizomycotina</taxon>
        <taxon>Eurotiomycetes</taxon>
        <taxon>Eurotiomycetidae</taxon>
        <taxon>Eurotiales</taxon>
        <taxon>Aspergillaceae</taxon>
        <taxon>Aspergillus</taxon>
        <taxon>Aspergillus subgen. Polypaecilum</taxon>
    </lineage>
</organism>
<feature type="non-terminal residue" evidence="2">
    <location>
        <position position="264"/>
    </location>
</feature>
<evidence type="ECO:0000313" key="2">
    <source>
        <dbReference type="EMBL" id="RJE17440.1"/>
    </source>
</evidence>
<accession>A0A3A2Z3W6</accession>
<protein>
    <submittedName>
        <fullName evidence="2">Uncharacterized protein</fullName>
    </submittedName>
</protein>
<feature type="region of interest" description="Disordered" evidence="1">
    <location>
        <begin position="171"/>
        <end position="264"/>
    </location>
</feature>
<gene>
    <name evidence="2" type="ORF">PHISCL_10223</name>
</gene>